<reference evidence="3" key="1">
    <citation type="journal article" date="2017" name="Nat. Ecol. Evol.">
        <title>Genome expansion and lineage-specific genetic innovations in the forest pathogenic fungi Armillaria.</title>
        <authorList>
            <person name="Sipos G."/>
            <person name="Prasanna A.N."/>
            <person name="Walter M.C."/>
            <person name="O'Connor E."/>
            <person name="Balint B."/>
            <person name="Krizsan K."/>
            <person name="Kiss B."/>
            <person name="Hess J."/>
            <person name="Varga T."/>
            <person name="Slot J."/>
            <person name="Riley R."/>
            <person name="Boka B."/>
            <person name="Rigling D."/>
            <person name="Barry K."/>
            <person name="Lee J."/>
            <person name="Mihaltcheva S."/>
            <person name="LaButti K."/>
            <person name="Lipzen A."/>
            <person name="Waldron R."/>
            <person name="Moloney N.M."/>
            <person name="Sperisen C."/>
            <person name="Kredics L."/>
            <person name="Vagvoelgyi C."/>
            <person name="Patrignani A."/>
            <person name="Fitzpatrick D."/>
            <person name="Nagy I."/>
            <person name="Doyle S."/>
            <person name="Anderson J.B."/>
            <person name="Grigoriev I.V."/>
            <person name="Gueldener U."/>
            <person name="Muensterkoetter M."/>
            <person name="Nagy L.G."/>
        </authorList>
    </citation>
    <scope>NUCLEOTIDE SEQUENCE [LARGE SCALE GENOMIC DNA]</scope>
    <source>
        <strain evidence="3">28-4</strain>
    </source>
</reference>
<sequence length="356" mass="39619">MSSIEKAVSTLQMAIYRMARRGKMRVPNAVLWKPVMVIYVPTVTREPGLVGKDDPGVAGGQRTVAGRGGKDNHQKSTIIEKSRLIHRRVARLDPQDAVLISLSVLPFPPDDDLDLLQNATLYQRRPAVSFKAWKEVRITTSTADTSSNPTIISDSIAFSMFALVHKFSAFSSTRVVFLLTKCTWSLGVNYRTFNAEHIYILPLGPSKKVPSSSFLRASENRAKGGKGLSLVRMHVLLYHHQTLTMRGVSAGDVKIILARWVQHTCLQASSPIDEGYAVESRVYYGLTRKQIQCGLHIGHDTITRIRLRFSLTVPGTRRKQTDSGGWYLVLKVDYTSAQLFWITPSLPATPSVYPAP</sequence>
<evidence type="ECO:0000313" key="3">
    <source>
        <dbReference type="Proteomes" id="UP000218334"/>
    </source>
</evidence>
<name>A0A2H3B270_9AGAR</name>
<evidence type="ECO:0000313" key="2">
    <source>
        <dbReference type="EMBL" id="PBK63004.1"/>
    </source>
</evidence>
<evidence type="ECO:0000256" key="1">
    <source>
        <dbReference type="SAM" id="MobiDB-lite"/>
    </source>
</evidence>
<organism evidence="2 3">
    <name type="scientific">Armillaria solidipes</name>
    <dbReference type="NCBI Taxonomy" id="1076256"/>
    <lineage>
        <taxon>Eukaryota</taxon>
        <taxon>Fungi</taxon>
        <taxon>Dikarya</taxon>
        <taxon>Basidiomycota</taxon>
        <taxon>Agaricomycotina</taxon>
        <taxon>Agaricomycetes</taxon>
        <taxon>Agaricomycetidae</taxon>
        <taxon>Agaricales</taxon>
        <taxon>Marasmiineae</taxon>
        <taxon>Physalacriaceae</taxon>
        <taxon>Armillaria</taxon>
    </lineage>
</organism>
<accession>A0A2H3B270</accession>
<dbReference type="AlphaFoldDB" id="A0A2H3B270"/>
<gene>
    <name evidence="2" type="ORF">ARMSODRAFT_1058631</name>
</gene>
<protein>
    <submittedName>
        <fullName evidence="2">Uncharacterized protein</fullName>
    </submittedName>
</protein>
<feature type="region of interest" description="Disordered" evidence="1">
    <location>
        <begin position="50"/>
        <end position="73"/>
    </location>
</feature>
<proteinExistence type="predicted"/>
<dbReference type="EMBL" id="KZ293461">
    <property type="protein sequence ID" value="PBK63004.1"/>
    <property type="molecule type" value="Genomic_DNA"/>
</dbReference>
<keyword evidence="3" id="KW-1185">Reference proteome</keyword>
<dbReference type="Proteomes" id="UP000218334">
    <property type="component" value="Unassembled WGS sequence"/>
</dbReference>